<accession>A0ABT6JWP6</accession>
<keyword evidence="3" id="KW-1185">Reference proteome</keyword>
<feature type="transmembrane region" description="Helical" evidence="1">
    <location>
        <begin position="121"/>
        <end position="143"/>
    </location>
</feature>
<name>A0ABT6JWP6_9GAMM</name>
<feature type="transmembrane region" description="Helical" evidence="1">
    <location>
        <begin position="12"/>
        <end position="35"/>
    </location>
</feature>
<feature type="transmembrane region" description="Helical" evidence="1">
    <location>
        <begin position="155"/>
        <end position="175"/>
    </location>
</feature>
<proteinExistence type="predicted"/>
<dbReference type="InterPro" id="IPR009339">
    <property type="entry name" value="DUF998"/>
</dbReference>
<comment type="caution">
    <text evidence="2">The sequence shown here is derived from an EMBL/GenBank/DDBJ whole genome shotgun (WGS) entry which is preliminary data.</text>
</comment>
<dbReference type="Proteomes" id="UP001156873">
    <property type="component" value="Unassembled WGS sequence"/>
</dbReference>
<reference evidence="2 3" key="1">
    <citation type="submission" date="2023-04" db="EMBL/GenBank/DDBJ databases">
        <title>Luteimonas sp. M1R5S59.</title>
        <authorList>
            <person name="Sun J.-Q."/>
        </authorList>
    </citation>
    <scope>NUCLEOTIDE SEQUENCE [LARGE SCALE GENOMIC DNA]</scope>
    <source>
        <strain evidence="2 3">M1R5S59</strain>
    </source>
</reference>
<dbReference type="RefSeq" id="WP_280579745.1">
    <property type="nucleotide sequence ID" value="NZ_JARXRO010000020.1"/>
</dbReference>
<organism evidence="2 3">
    <name type="scientific">Luteimonas kalidii</name>
    <dbReference type="NCBI Taxonomy" id="3042025"/>
    <lineage>
        <taxon>Bacteria</taxon>
        <taxon>Pseudomonadati</taxon>
        <taxon>Pseudomonadota</taxon>
        <taxon>Gammaproteobacteria</taxon>
        <taxon>Lysobacterales</taxon>
        <taxon>Lysobacteraceae</taxon>
        <taxon>Luteimonas</taxon>
    </lineage>
</organism>
<keyword evidence="1" id="KW-1133">Transmembrane helix</keyword>
<protein>
    <submittedName>
        <fullName evidence="2">DUF998 domain-containing protein</fullName>
    </submittedName>
</protein>
<feature type="transmembrane region" description="Helical" evidence="1">
    <location>
        <begin position="187"/>
        <end position="206"/>
    </location>
</feature>
<feature type="transmembrane region" description="Helical" evidence="1">
    <location>
        <begin position="55"/>
        <end position="78"/>
    </location>
</feature>
<evidence type="ECO:0000313" key="2">
    <source>
        <dbReference type="EMBL" id="MDH5835114.1"/>
    </source>
</evidence>
<dbReference type="EMBL" id="JARXRO010000020">
    <property type="protein sequence ID" value="MDH5835114.1"/>
    <property type="molecule type" value="Genomic_DNA"/>
</dbReference>
<keyword evidence="1" id="KW-0812">Transmembrane</keyword>
<evidence type="ECO:0000313" key="3">
    <source>
        <dbReference type="Proteomes" id="UP001156873"/>
    </source>
</evidence>
<gene>
    <name evidence="2" type="ORF">QFW81_14450</name>
</gene>
<feature type="transmembrane region" description="Helical" evidence="1">
    <location>
        <begin position="90"/>
        <end position="109"/>
    </location>
</feature>
<sequence>MPLPPIAPPRSGLVWPHLALAGIAAFVLAAGALHLLRPDLDPVAHPMSLYLVGAWGAWLQAAYVALGLAMAGLGWGLYRTLGADARSAAPVLLFALAGASLATTAYASMDLPGVDPGVEGLVHGISAQAAFLFATTGLVLQALRFRHDAAWRRHVRWLLPWALACFAAVWVLALWRDLPRGLAQKTVIAMIVGWLLAVALLLRARLRLASRAS</sequence>
<keyword evidence="1" id="KW-0472">Membrane</keyword>
<evidence type="ECO:0000256" key="1">
    <source>
        <dbReference type="SAM" id="Phobius"/>
    </source>
</evidence>
<dbReference type="Pfam" id="PF06197">
    <property type="entry name" value="DUF998"/>
    <property type="match status" value="1"/>
</dbReference>